<evidence type="ECO:0000313" key="2">
    <source>
        <dbReference type="EMBL" id="KAA1257752.1"/>
    </source>
</evidence>
<proteinExistence type="predicted"/>
<evidence type="ECO:0000256" key="1">
    <source>
        <dbReference type="SAM" id="Phobius"/>
    </source>
</evidence>
<evidence type="ECO:0000313" key="3">
    <source>
        <dbReference type="Proteomes" id="UP000322699"/>
    </source>
</evidence>
<organism evidence="2 3">
    <name type="scientific">Rubripirellula obstinata</name>
    <dbReference type="NCBI Taxonomy" id="406547"/>
    <lineage>
        <taxon>Bacteria</taxon>
        <taxon>Pseudomonadati</taxon>
        <taxon>Planctomycetota</taxon>
        <taxon>Planctomycetia</taxon>
        <taxon>Pirellulales</taxon>
        <taxon>Pirellulaceae</taxon>
        <taxon>Rubripirellula</taxon>
    </lineage>
</organism>
<reference evidence="2 3" key="1">
    <citation type="submission" date="2019-08" db="EMBL/GenBank/DDBJ databases">
        <title>Deep-cultivation of Planctomycetes and their phenomic and genomic characterization uncovers novel biology.</title>
        <authorList>
            <person name="Wiegand S."/>
            <person name="Jogler M."/>
            <person name="Boedeker C."/>
            <person name="Pinto D."/>
            <person name="Vollmers J."/>
            <person name="Rivas-Marin E."/>
            <person name="Kohn T."/>
            <person name="Peeters S.H."/>
            <person name="Heuer A."/>
            <person name="Rast P."/>
            <person name="Oberbeckmann S."/>
            <person name="Bunk B."/>
            <person name="Jeske O."/>
            <person name="Meyerdierks A."/>
            <person name="Storesund J.E."/>
            <person name="Kallscheuer N."/>
            <person name="Luecker S."/>
            <person name="Lage O.M."/>
            <person name="Pohl T."/>
            <person name="Merkel B.J."/>
            <person name="Hornburger P."/>
            <person name="Mueller R.-W."/>
            <person name="Bruemmer F."/>
            <person name="Labrenz M."/>
            <person name="Spormann A.M."/>
            <person name="Op Den Camp H."/>
            <person name="Overmann J."/>
            <person name="Amann R."/>
            <person name="Jetten M.S.M."/>
            <person name="Mascher T."/>
            <person name="Medema M.H."/>
            <person name="Devos D.P."/>
            <person name="Kaster A.-K."/>
            <person name="Ovreas L."/>
            <person name="Rohde M."/>
            <person name="Galperin M.Y."/>
            <person name="Jogler C."/>
        </authorList>
    </citation>
    <scope>NUCLEOTIDE SEQUENCE [LARGE SCALE GENOMIC DNA]</scope>
    <source>
        <strain evidence="2 3">LF1</strain>
    </source>
</reference>
<feature type="transmembrane region" description="Helical" evidence="1">
    <location>
        <begin position="15"/>
        <end position="36"/>
    </location>
</feature>
<dbReference type="Proteomes" id="UP000322699">
    <property type="component" value="Unassembled WGS sequence"/>
</dbReference>
<protein>
    <submittedName>
        <fullName evidence="2">Uncharacterized protein</fullName>
    </submittedName>
</protein>
<accession>A0A5B1CC11</accession>
<sequence length="93" mass="10036">MDANETLTKSGRGGVGYQVLGVVFLVSVLLASISGLRIGFWFCEPLMDANEEWGRGARGLGTSGKLVPSFAPRKSRIRCFRGAKGDYKKSLVP</sequence>
<dbReference type="AlphaFoldDB" id="A0A5B1CC11"/>
<keyword evidence="1" id="KW-1133">Transmembrane helix</keyword>
<keyword evidence="1" id="KW-0812">Transmembrane</keyword>
<name>A0A5B1CC11_9BACT</name>
<keyword evidence="1" id="KW-0472">Membrane</keyword>
<dbReference type="EMBL" id="VRLW01000001">
    <property type="protein sequence ID" value="KAA1257752.1"/>
    <property type="molecule type" value="Genomic_DNA"/>
</dbReference>
<gene>
    <name evidence="2" type="ORF">LF1_02420</name>
</gene>
<comment type="caution">
    <text evidence="2">The sequence shown here is derived from an EMBL/GenBank/DDBJ whole genome shotgun (WGS) entry which is preliminary data.</text>
</comment>
<keyword evidence="3" id="KW-1185">Reference proteome</keyword>